<dbReference type="Gene3D" id="3.40.1610.10">
    <property type="entry name" value="CV3147-like domain"/>
    <property type="match status" value="1"/>
</dbReference>
<comment type="caution">
    <text evidence="3">The sequence shown here is derived from an EMBL/GenBank/DDBJ whole genome shotgun (WGS) entry which is preliminary data.</text>
</comment>
<dbReference type="InterPro" id="IPR027479">
    <property type="entry name" value="S-Me-THD_N_sf"/>
</dbReference>
<evidence type="ECO:0000313" key="4">
    <source>
        <dbReference type="Proteomes" id="UP001165422"/>
    </source>
</evidence>
<feature type="domain" description="S-Me-THD-like C-terminal" evidence="2">
    <location>
        <begin position="176"/>
        <end position="364"/>
    </location>
</feature>
<keyword evidence="4" id="KW-1185">Reference proteome</keyword>
<organism evidence="3 4">
    <name type="scientific">Clostridium aromativorans</name>
    <dbReference type="NCBI Taxonomy" id="2836848"/>
    <lineage>
        <taxon>Bacteria</taxon>
        <taxon>Bacillati</taxon>
        <taxon>Bacillota</taxon>
        <taxon>Clostridia</taxon>
        <taxon>Eubacteriales</taxon>
        <taxon>Clostridiaceae</taxon>
        <taxon>Clostridium</taxon>
    </lineage>
</organism>
<dbReference type="Proteomes" id="UP001165422">
    <property type="component" value="Unassembled WGS sequence"/>
</dbReference>
<proteinExistence type="predicted"/>
<dbReference type="InterPro" id="IPR010318">
    <property type="entry name" value="S-Me-THD_N"/>
</dbReference>
<reference evidence="3" key="1">
    <citation type="submission" date="2021-11" db="EMBL/GenBank/DDBJ databases">
        <authorList>
            <person name="Qingchun L."/>
            <person name="Dong Z."/>
            <person name="Zongwei Q."/>
            <person name="Jia Z."/>
            <person name="Duotao L."/>
        </authorList>
    </citation>
    <scope>NUCLEOTIDE SEQUENCE</scope>
    <source>
        <strain evidence="3">WLY-B-L2</strain>
    </source>
</reference>
<gene>
    <name evidence="3" type="ORF">LN736_00525</name>
</gene>
<feature type="domain" description="S-Me-THD N-terminal" evidence="1">
    <location>
        <begin position="7"/>
        <end position="172"/>
    </location>
</feature>
<evidence type="ECO:0000313" key="3">
    <source>
        <dbReference type="EMBL" id="MCC9293359.1"/>
    </source>
</evidence>
<protein>
    <submittedName>
        <fullName evidence="3">DUF917 domain-containing protein</fullName>
    </submittedName>
</protein>
<dbReference type="SUPFAM" id="SSF160991">
    <property type="entry name" value="CV3147-like"/>
    <property type="match status" value="1"/>
</dbReference>
<dbReference type="Pfam" id="PF06032">
    <property type="entry name" value="S-Me-THD_N"/>
    <property type="match status" value="1"/>
</dbReference>
<dbReference type="EMBL" id="JAJJPB010000001">
    <property type="protein sequence ID" value="MCC9293359.1"/>
    <property type="molecule type" value="Genomic_DNA"/>
</dbReference>
<evidence type="ECO:0000259" key="2">
    <source>
        <dbReference type="Pfam" id="PF20906"/>
    </source>
</evidence>
<name>A0ABS8N0N4_9CLOT</name>
<dbReference type="Gene3D" id="2.40.390.10">
    <property type="entry name" value="CV3147-like"/>
    <property type="match status" value="1"/>
</dbReference>
<accession>A0ABS8N0N4</accession>
<dbReference type="InterPro" id="IPR024071">
    <property type="entry name" value="S-Me-THD_C_sf"/>
</dbReference>
<dbReference type="InterPro" id="IPR048350">
    <property type="entry name" value="S-Me-THD-like_C"/>
</dbReference>
<dbReference type="RefSeq" id="WP_229980413.1">
    <property type="nucleotide sequence ID" value="NZ_JAJJPB010000001.1"/>
</dbReference>
<dbReference type="Pfam" id="PF20906">
    <property type="entry name" value="S-Me-THD_C"/>
    <property type="match status" value="1"/>
</dbReference>
<sequence length="371" mass="40968">MKRLSMQDLRDILLGAAIVGTGGGGSLENGIKLVEGSFNEGYQFYLAGLSEIEDEVLVGTPYGCGSISPLSEDQVEKYKNMYKIKYTAEMAAVNAIEEYLGEDLYGVVTTELGGGNMASALDVAARTGKPIIDADPAGRSVPCLQHSTYNLNGIPITPMGVADKLGDSMIFTEVESDERAEALARAAAVASFNHVGVVDHVARWKVIKNTLIKNTVTMCLEVGKIARIARNKNINFAYDIVEKFDGFIMFQGKVSKVCWEDKSGFTFGNIYIEGNGKYQNQNLRIWFQNENIISWKNGKVFVTVPDSINVVDNDKNMPLLNPYAKVGMEVTVFSLKAFEQWRSKRGLEIFGPEFFGYHVPYKKVEDILSLD</sequence>
<evidence type="ECO:0000259" key="1">
    <source>
        <dbReference type="Pfam" id="PF06032"/>
    </source>
</evidence>